<proteinExistence type="inferred from homology"/>
<dbReference type="PANTHER" id="PTHR11567">
    <property type="entry name" value="ACID PHOSPHATASE-RELATED"/>
    <property type="match status" value="1"/>
</dbReference>
<evidence type="ECO:0000313" key="4">
    <source>
        <dbReference type="EMBL" id="CDW87084.1"/>
    </source>
</evidence>
<accession>A0A078AY41</accession>
<reference evidence="4 5" key="1">
    <citation type="submission" date="2014-06" db="EMBL/GenBank/DDBJ databases">
        <authorList>
            <person name="Swart Estienne"/>
        </authorList>
    </citation>
    <scope>NUCLEOTIDE SEQUENCE [LARGE SCALE GENOMIC DNA]</scope>
    <source>
        <strain evidence="4 5">130c</strain>
    </source>
</reference>
<keyword evidence="5" id="KW-1185">Reference proteome</keyword>
<keyword evidence="3" id="KW-0732">Signal</keyword>
<dbReference type="PANTHER" id="PTHR11567:SF110">
    <property type="entry name" value="2-PHOSPHOXYLOSE PHOSPHATASE 1"/>
    <property type="match status" value="1"/>
</dbReference>
<dbReference type="EMBL" id="CCKQ01015264">
    <property type="protein sequence ID" value="CDW87084.1"/>
    <property type="molecule type" value="Genomic_DNA"/>
</dbReference>
<sequence>MTLLYFILSILQSLVLPKLVHVLQMQRHGIAASTSNLMKEYYPNGLISLTTSGMRMMYLSGIYFRQRYIENPNYSGFIDDNLIDKQIGISNSDVIRTVQSSQAFYQGLVINNSQSLQLKTHHRKSISQSRSSSPIQVEMHHDEKTQDDIEKILSEYNPMFSRTFSRAQKDKVNTFSCKILTEMHFYLQTYQSELYAWPRVYEHFRSTGIYKVMAERLEISEEVLKLSGFQFVYTQAVLLSSLKRQFDFQEIDVQPLSYSEWNTIESIITTHQYGVFSQWMIDLQNMRLMQLFIRQLDKKVNCILSKSLYQCREMMQYEIFIYHDLNLLAVMKLLNFEQQYKYTQYSSAVLFELHFDQNQHKRGYCRGLDCFHIKIYINEDQIFTELPFCDYQTQKCKYTQFIQYVESRYIKDIDTDKICNEQFDPMRLIRHKAHII</sequence>
<evidence type="ECO:0000313" key="5">
    <source>
        <dbReference type="Proteomes" id="UP000039865"/>
    </source>
</evidence>
<feature type="signal peptide" evidence="3">
    <location>
        <begin position="1"/>
        <end position="17"/>
    </location>
</feature>
<dbReference type="OrthoDB" id="258392at2759"/>
<dbReference type="Gene3D" id="3.40.50.1240">
    <property type="entry name" value="Phosphoglycerate mutase-like"/>
    <property type="match status" value="1"/>
</dbReference>
<dbReference type="SUPFAM" id="SSF53254">
    <property type="entry name" value="Phosphoglycerate mutase-like"/>
    <property type="match status" value="1"/>
</dbReference>
<evidence type="ECO:0000256" key="3">
    <source>
        <dbReference type="SAM" id="SignalP"/>
    </source>
</evidence>
<feature type="chain" id="PRO_5001729683" evidence="3">
    <location>
        <begin position="18"/>
        <end position="436"/>
    </location>
</feature>
<dbReference type="InParanoid" id="A0A078AY41"/>
<dbReference type="AlphaFoldDB" id="A0A078AY41"/>
<evidence type="ECO:0000256" key="2">
    <source>
        <dbReference type="ARBA" id="ARBA00022801"/>
    </source>
</evidence>
<gene>
    <name evidence="4" type="primary">Contig19704.g20895</name>
    <name evidence="4" type="ORF">STYLEM_16186</name>
</gene>
<protein>
    <submittedName>
        <fullName evidence="4">Histidine acid phosphatase family protein</fullName>
    </submittedName>
</protein>
<dbReference type="GO" id="GO:0016791">
    <property type="term" value="F:phosphatase activity"/>
    <property type="evidence" value="ECO:0007669"/>
    <property type="project" value="TreeGrafter"/>
</dbReference>
<dbReference type="Pfam" id="PF00328">
    <property type="entry name" value="His_Phos_2"/>
    <property type="match status" value="1"/>
</dbReference>
<dbReference type="Proteomes" id="UP000039865">
    <property type="component" value="Unassembled WGS sequence"/>
</dbReference>
<dbReference type="InterPro" id="IPR050645">
    <property type="entry name" value="Histidine_acid_phosphatase"/>
</dbReference>
<comment type="similarity">
    <text evidence="1">Belongs to the histidine acid phosphatase family.</text>
</comment>
<keyword evidence="2" id="KW-0378">Hydrolase</keyword>
<organism evidence="4 5">
    <name type="scientific">Stylonychia lemnae</name>
    <name type="common">Ciliate</name>
    <dbReference type="NCBI Taxonomy" id="5949"/>
    <lineage>
        <taxon>Eukaryota</taxon>
        <taxon>Sar</taxon>
        <taxon>Alveolata</taxon>
        <taxon>Ciliophora</taxon>
        <taxon>Intramacronucleata</taxon>
        <taxon>Spirotrichea</taxon>
        <taxon>Stichotrichia</taxon>
        <taxon>Sporadotrichida</taxon>
        <taxon>Oxytrichidae</taxon>
        <taxon>Stylonychinae</taxon>
        <taxon>Stylonychia</taxon>
    </lineage>
</organism>
<evidence type="ECO:0000256" key="1">
    <source>
        <dbReference type="ARBA" id="ARBA00005375"/>
    </source>
</evidence>
<dbReference type="InterPro" id="IPR000560">
    <property type="entry name" value="His_Pase_clade-2"/>
</dbReference>
<name>A0A078AY41_STYLE</name>
<dbReference type="InterPro" id="IPR029033">
    <property type="entry name" value="His_PPase_superfam"/>
</dbReference>